<organism evidence="2">
    <name type="scientific">Mus musculus</name>
    <name type="common">Mouse</name>
    <dbReference type="NCBI Taxonomy" id="10090"/>
    <lineage>
        <taxon>Eukaryota</taxon>
        <taxon>Metazoa</taxon>
        <taxon>Chordata</taxon>
        <taxon>Craniata</taxon>
        <taxon>Vertebrata</taxon>
        <taxon>Euteleostomi</taxon>
        <taxon>Mammalia</taxon>
        <taxon>Eutheria</taxon>
        <taxon>Euarchontoglires</taxon>
        <taxon>Glires</taxon>
        <taxon>Rodentia</taxon>
        <taxon>Myomorpha</taxon>
        <taxon>Muroidea</taxon>
        <taxon>Muridae</taxon>
        <taxon>Murinae</taxon>
        <taxon>Mus</taxon>
        <taxon>Mus</taxon>
    </lineage>
</organism>
<sequence length="195" mass="21030">MSSHSSAVERVSWLAPKMSVIVAGTSSKSSPEESSPGAPDAFFSAERMKASVMSRGAAPGTRLSRCLRNLSRTKLLKLRLSCSNLRKVVRTGLGNSCSQGSTSTRLPAPTVRPNSSLWLSSSRNSASSWLYRQPKHTALMTLATATMTGCVGSRKAPPAQRRTSTATNSRASASAWPSRRPRLRGWRVEKARIVL</sequence>
<feature type="region of interest" description="Disordered" evidence="1">
    <location>
        <begin position="151"/>
        <end position="179"/>
    </location>
</feature>
<reference evidence="2" key="8">
    <citation type="journal article" date="2005" name="Science">
        <title>Antisense Transcription in the Mammalian Transcriptome.</title>
        <authorList>
            <consortium name="RIKEN Genome Exploration Research Group and Genome Science Group (Genome Network Project Core Group) and the FANTOM Consortium"/>
        </authorList>
    </citation>
    <scope>NUCLEOTIDE SEQUENCE</scope>
    <source>
        <strain evidence="2">C57BL/6J</strain>
        <tissue evidence="2">Skin</tissue>
    </source>
</reference>
<protein>
    <submittedName>
        <fullName evidence="2">Uncharacterized protein</fullName>
    </submittedName>
</protein>
<feature type="compositionally biased region" description="Polar residues" evidence="1">
    <location>
        <begin position="96"/>
        <end position="105"/>
    </location>
</feature>
<feature type="compositionally biased region" description="Low complexity" evidence="1">
    <location>
        <begin position="161"/>
        <end position="178"/>
    </location>
</feature>
<proteinExistence type="evidence at transcript level"/>
<evidence type="ECO:0000313" key="2">
    <source>
        <dbReference type="EMBL" id="BAC36312.1"/>
    </source>
</evidence>
<reference evidence="2" key="5">
    <citation type="journal article" date="2002" name="Nature">
        <title>Analysis of the mouse transcriptome based on functional annotation of 60,770 full-length cDNAs.</title>
        <authorList>
            <consortium name="The FANTOM Consortium and the RIKEN Genome Exploration Research Group Phase I and II Team"/>
        </authorList>
    </citation>
    <scope>NUCLEOTIDE SEQUENCE</scope>
    <source>
        <strain evidence="2">C57BL/6J</strain>
        <tissue evidence="2">Skin</tissue>
    </source>
</reference>
<reference evidence="2" key="2">
    <citation type="journal article" date="2000" name="Genome Res.">
        <title>Normalization and subtraction of cap-trapper-selected cDNAs to prepare full-length cDNA libraries for rapid discovery of new genes.</title>
        <authorList>
            <person name="Carninci P."/>
            <person name="Shibata Y."/>
            <person name="Hayatsu N."/>
            <person name="Sugahara Y."/>
            <person name="Shibata K."/>
            <person name="Itoh M."/>
            <person name="Konno H."/>
            <person name="Okazaki Y."/>
            <person name="Muramatsu M."/>
            <person name="Hayashizaki Y."/>
        </authorList>
    </citation>
    <scope>NUCLEOTIDE SEQUENCE</scope>
    <source>
        <strain evidence="2">C57BL/6J</strain>
        <tissue evidence="2">Skin</tissue>
    </source>
</reference>
<name>Q8C685_MOUSE</name>
<evidence type="ECO:0000313" key="3">
    <source>
        <dbReference type="MGI" id="MGI:1920515"/>
    </source>
</evidence>
<reference evidence="2" key="1">
    <citation type="journal article" date="1999" name="Methods Enzymol.">
        <title>High-efficiency full-length cDNA cloning.</title>
        <authorList>
            <person name="Carninci P."/>
            <person name="Hayashizaki Y."/>
        </authorList>
    </citation>
    <scope>NUCLEOTIDE SEQUENCE</scope>
    <source>
        <strain evidence="2">C57BL/6J</strain>
        <tissue evidence="2">Skin</tissue>
    </source>
</reference>
<reference evidence="2" key="6">
    <citation type="submission" date="2002-04" db="EMBL/GenBank/DDBJ databases">
        <authorList>
            <person name="Adachi J."/>
            <person name="Aizawa K."/>
            <person name="Akimura T."/>
            <person name="Arakawa T."/>
            <person name="Bono H."/>
            <person name="Carninci P."/>
            <person name="Fukuda S."/>
            <person name="Furuno M."/>
            <person name="Hanagaki T."/>
            <person name="Hara A."/>
            <person name="Hashizume W."/>
            <person name="Hayashida K."/>
            <person name="Hayatsu N."/>
            <person name="Hiramoto K."/>
            <person name="Hiraoka T."/>
            <person name="Hirozane T."/>
            <person name="Hori F."/>
            <person name="Imotani K."/>
            <person name="Ishii Y."/>
            <person name="Itoh M."/>
            <person name="Kagawa I."/>
            <person name="Kasukawa T."/>
            <person name="Katoh H."/>
            <person name="Kawai J."/>
            <person name="Kojima Y."/>
            <person name="Kondo S."/>
            <person name="Konno H."/>
            <person name="Kouda M."/>
            <person name="Koya S."/>
            <person name="Kurihara C."/>
            <person name="Matsuyama T."/>
            <person name="Miyazaki A."/>
            <person name="Murata M."/>
            <person name="Nakamura M."/>
            <person name="Nishi K."/>
            <person name="Nomura K."/>
            <person name="Numazaki R."/>
            <person name="Ohno M."/>
            <person name="Ohsato N."/>
            <person name="Okazaki Y."/>
            <person name="Saito R."/>
            <person name="Saitoh H."/>
            <person name="Sakai C."/>
            <person name="Sakai K."/>
            <person name="Sakazume N."/>
            <person name="Sano H."/>
            <person name="Sasaki D."/>
            <person name="Shibata K."/>
            <person name="Shinagawa A."/>
            <person name="Shiraki T."/>
            <person name="Sogabe Y."/>
            <person name="Tagami M."/>
            <person name="Tagawa A."/>
            <person name="Takahashi F."/>
            <person name="Takaku-Akahira S."/>
            <person name="Takeda Y."/>
            <person name="Tanaka T."/>
            <person name="Tomaru A."/>
            <person name="Toya T."/>
            <person name="Yasunishi A."/>
            <person name="Muramatsu M."/>
            <person name="Hayashizaki Y."/>
        </authorList>
    </citation>
    <scope>NUCLEOTIDE SEQUENCE</scope>
    <source>
        <strain evidence="2">C57BL/6J</strain>
        <tissue evidence="2">Skin</tissue>
    </source>
</reference>
<dbReference type="EMBL" id="AK076360">
    <property type="protein sequence ID" value="BAC36312.1"/>
    <property type="molecule type" value="mRNA"/>
</dbReference>
<reference evidence="2" key="4">
    <citation type="journal article" date="2001" name="Nature">
        <title>Functional annotation of a full-length mouse cDNA collection.</title>
        <authorList>
            <consortium name="The RIKEN Genome Exploration Research Group Phase II Team and the FANTOM Consortium"/>
        </authorList>
    </citation>
    <scope>NUCLEOTIDE SEQUENCE</scope>
    <source>
        <strain evidence="2">C57BL/6J</strain>
        <tissue evidence="2">Skin</tissue>
    </source>
</reference>
<feature type="region of interest" description="Disordered" evidence="1">
    <location>
        <begin position="96"/>
        <end position="117"/>
    </location>
</feature>
<dbReference type="MGI" id="MGI:1920515">
    <property type="gene designation" value="1700038P13Rik"/>
</dbReference>
<reference evidence="2" key="3">
    <citation type="journal article" date="2000" name="Genome Res.">
        <title>RIKEN integrated sequence analysis (RISA) system--384-format sequencing pipeline with 384 multicapillary sequencer.</title>
        <authorList>
            <person name="Shibata K."/>
            <person name="Itoh M."/>
            <person name="Aizawa K."/>
            <person name="Nagaoka S."/>
            <person name="Sasaki N."/>
            <person name="Carninci P."/>
            <person name="Konno H."/>
            <person name="Akiyama J."/>
            <person name="Nishi K."/>
            <person name="Kitsunai T."/>
            <person name="Tashiro H."/>
            <person name="Itoh M."/>
            <person name="Sumi N."/>
            <person name="Ishii Y."/>
            <person name="Nakamura S."/>
            <person name="Hazama M."/>
            <person name="Nishine T."/>
            <person name="Harada A."/>
            <person name="Yamamoto R."/>
            <person name="Matsumoto H."/>
            <person name="Sakaguchi S."/>
            <person name="Ikegami T."/>
            <person name="Kashiwagi K."/>
            <person name="Fujiwake S."/>
            <person name="Inoue K."/>
            <person name="Togawa Y."/>
            <person name="Izawa M."/>
            <person name="Ohara E."/>
            <person name="Watahiki M."/>
            <person name="Yoneda Y."/>
            <person name="Ishikawa T."/>
            <person name="Ozawa K."/>
            <person name="Tanaka T."/>
            <person name="Matsuura S."/>
            <person name="Kawai J."/>
            <person name="Okazaki Y."/>
            <person name="Muramatsu M."/>
            <person name="Inoue Y."/>
            <person name="Kira A."/>
            <person name="Hayashizaki Y."/>
        </authorList>
    </citation>
    <scope>NUCLEOTIDE SEQUENCE</scope>
    <source>
        <strain evidence="2">C57BL/6J</strain>
        <tissue evidence="2">Skin</tissue>
    </source>
</reference>
<dbReference type="AlphaFoldDB" id="Q8C685"/>
<gene>
    <name evidence="3" type="primary">1700038P13Rik</name>
</gene>
<reference evidence="2" key="7">
    <citation type="journal article" date="2005" name="Science">
        <title>The Transcriptional Landscape of the Mammalian Genome.</title>
        <authorList>
            <consortium name="The FANTOM Consortium"/>
            <consortium name="Riken Genome Exploration Research Group and Genome Science Group (Genome Network Project Core Group)"/>
        </authorList>
    </citation>
    <scope>NUCLEOTIDE SEQUENCE</scope>
    <source>
        <strain evidence="2">C57BL/6J</strain>
        <tissue evidence="2">Skin</tissue>
    </source>
</reference>
<accession>Q8C685</accession>
<dbReference type="AGR" id="MGI:1920515"/>
<evidence type="ECO:0000256" key="1">
    <source>
        <dbReference type="SAM" id="MobiDB-lite"/>
    </source>
</evidence>